<keyword evidence="3 6" id="KW-0479">Metal-binding</keyword>
<proteinExistence type="inferred from homology"/>
<accession>F4S358</accession>
<dbReference type="OrthoDB" id="5363962at2759"/>
<evidence type="ECO:0000256" key="5">
    <source>
        <dbReference type="ARBA" id="ARBA00023002"/>
    </source>
</evidence>
<dbReference type="PANTHER" id="PTHR43161">
    <property type="entry name" value="SORBITOL DEHYDROGENASE"/>
    <property type="match status" value="1"/>
</dbReference>
<sequence length="396" mass="43277">MSKALSSNSGQINLAAVLYGPKDLRIESIPIESPKPNEVQLFIETTSLCGSDLHYYSLGRNGNFKIQTPIILGHESCGRIIKLGNQIERSDLSLGQRVAIECGLFCKCCDRCLEARYNLCEKMEFRSSAKNVPHSDGTLCQLINHPADLVHIVPDEIPAPCVALLEPLSVVMHAFDRLKITKETSSNILVIGAGPIGIIACGLARALGIRSISLIDIDSSKIDFEAKEMKWATDSWVSPKTVGNTLESSKGLSDSILQRFKKPSGFDFTIECTGVGSCIQTGVYVTRSGGKLGLVGMGTPELMMPISSAALREVDIIGTFRYANVYPKAIKLLTEQIRDEGPLKRIERLITHSVDLKEAGKGFKWLEEGRDENGKGVMKMMITSSVSSDLKSIYHL</sequence>
<organism evidence="10">
    <name type="scientific">Melampsora larici-populina (strain 98AG31 / pathotype 3-4-7)</name>
    <name type="common">Poplar leaf rust fungus</name>
    <dbReference type="NCBI Taxonomy" id="747676"/>
    <lineage>
        <taxon>Eukaryota</taxon>
        <taxon>Fungi</taxon>
        <taxon>Dikarya</taxon>
        <taxon>Basidiomycota</taxon>
        <taxon>Pucciniomycotina</taxon>
        <taxon>Pucciniomycetes</taxon>
        <taxon>Pucciniales</taxon>
        <taxon>Melampsoraceae</taxon>
        <taxon>Melampsora</taxon>
    </lineage>
</organism>
<dbReference type="SUPFAM" id="SSF50129">
    <property type="entry name" value="GroES-like"/>
    <property type="match status" value="1"/>
</dbReference>
<keyword evidence="4 6" id="KW-0862">Zinc</keyword>
<dbReference type="KEGG" id="mlr:MELLADRAFT_39449"/>
<evidence type="ECO:0000313" key="9">
    <source>
        <dbReference type="EMBL" id="EGG00924.1"/>
    </source>
</evidence>
<evidence type="ECO:0008006" key="11">
    <source>
        <dbReference type="Google" id="ProtNLM"/>
    </source>
</evidence>
<comment type="similarity">
    <text evidence="2 6">Belongs to the zinc-containing alcohol dehydrogenase family.</text>
</comment>
<evidence type="ECO:0000256" key="4">
    <source>
        <dbReference type="ARBA" id="ARBA00022833"/>
    </source>
</evidence>
<dbReference type="GO" id="GO:0003939">
    <property type="term" value="F:L-iditol 2-dehydrogenase (NAD+) activity"/>
    <property type="evidence" value="ECO:0007669"/>
    <property type="project" value="TreeGrafter"/>
</dbReference>
<dbReference type="Gene3D" id="3.40.50.720">
    <property type="entry name" value="NAD(P)-binding Rossmann-like Domain"/>
    <property type="match status" value="1"/>
</dbReference>
<dbReference type="eggNOG" id="KOG0024">
    <property type="taxonomic scope" value="Eukaryota"/>
</dbReference>
<dbReference type="STRING" id="747676.F4S358"/>
<dbReference type="RefSeq" id="XP_007415772.1">
    <property type="nucleotide sequence ID" value="XM_007415710.1"/>
</dbReference>
<keyword evidence="5" id="KW-0560">Oxidoreductase</keyword>
<dbReference type="Proteomes" id="UP000001072">
    <property type="component" value="Unassembled WGS sequence"/>
</dbReference>
<evidence type="ECO:0000259" key="8">
    <source>
        <dbReference type="Pfam" id="PF08240"/>
    </source>
</evidence>
<evidence type="ECO:0000313" key="10">
    <source>
        <dbReference type="Proteomes" id="UP000001072"/>
    </source>
</evidence>
<feature type="domain" description="Alcohol dehydrogenase-like N-terminal" evidence="8">
    <location>
        <begin position="35"/>
        <end position="155"/>
    </location>
</feature>
<dbReference type="InterPro" id="IPR013149">
    <property type="entry name" value="ADH-like_C"/>
</dbReference>
<name>F4S358_MELLP</name>
<evidence type="ECO:0000256" key="1">
    <source>
        <dbReference type="ARBA" id="ARBA00001947"/>
    </source>
</evidence>
<dbReference type="HOGENOM" id="CLU_026673_11_5_1"/>
<dbReference type="AlphaFoldDB" id="F4S358"/>
<dbReference type="InParanoid" id="F4S358"/>
<protein>
    <recommendedName>
        <fullName evidence="11">Enoyl reductase (ER) domain-containing protein</fullName>
    </recommendedName>
</protein>
<dbReference type="InterPro" id="IPR045306">
    <property type="entry name" value="SDH-like"/>
</dbReference>
<dbReference type="Pfam" id="PF00107">
    <property type="entry name" value="ADH_zinc_N"/>
    <property type="match status" value="1"/>
</dbReference>
<comment type="cofactor">
    <cofactor evidence="1 6">
        <name>Zn(2+)</name>
        <dbReference type="ChEBI" id="CHEBI:29105"/>
    </cofactor>
</comment>
<dbReference type="InterPro" id="IPR013154">
    <property type="entry name" value="ADH-like_N"/>
</dbReference>
<feature type="domain" description="Alcohol dehydrogenase-like C-terminal" evidence="7">
    <location>
        <begin position="195"/>
        <end position="334"/>
    </location>
</feature>
<gene>
    <name evidence="9" type="ORF">MELLADRAFT_39449</name>
</gene>
<dbReference type="InterPro" id="IPR011032">
    <property type="entry name" value="GroES-like_sf"/>
</dbReference>
<dbReference type="GeneID" id="18927806"/>
<dbReference type="GO" id="GO:0006062">
    <property type="term" value="P:sorbitol catabolic process"/>
    <property type="evidence" value="ECO:0007669"/>
    <property type="project" value="TreeGrafter"/>
</dbReference>
<dbReference type="PROSITE" id="PS00059">
    <property type="entry name" value="ADH_ZINC"/>
    <property type="match status" value="1"/>
</dbReference>
<evidence type="ECO:0000259" key="7">
    <source>
        <dbReference type="Pfam" id="PF00107"/>
    </source>
</evidence>
<keyword evidence="10" id="KW-1185">Reference proteome</keyword>
<dbReference type="InterPro" id="IPR002328">
    <property type="entry name" value="ADH_Zn_CS"/>
</dbReference>
<dbReference type="CDD" id="cd05285">
    <property type="entry name" value="sorbitol_DH"/>
    <property type="match status" value="1"/>
</dbReference>
<dbReference type="SUPFAM" id="SSF51735">
    <property type="entry name" value="NAD(P)-binding Rossmann-fold domains"/>
    <property type="match status" value="1"/>
</dbReference>
<evidence type="ECO:0000256" key="2">
    <source>
        <dbReference type="ARBA" id="ARBA00008072"/>
    </source>
</evidence>
<dbReference type="VEuPathDB" id="FungiDB:MELLADRAFT_39449"/>
<dbReference type="PANTHER" id="PTHR43161:SF25">
    <property type="entry name" value="ALCOHOL DEHYDROGENASE, PUTATIVE (AFU_ORTHOLOGUE AFUA_1G14390)-RELATED"/>
    <property type="match status" value="1"/>
</dbReference>
<evidence type="ECO:0000256" key="6">
    <source>
        <dbReference type="RuleBase" id="RU361277"/>
    </source>
</evidence>
<reference evidence="10" key="1">
    <citation type="journal article" date="2011" name="Proc. Natl. Acad. Sci. U.S.A.">
        <title>Obligate biotrophy features unraveled by the genomic analysis of rust fungi.</title>
        <authorList>
            <person name="Duplessis S."/>
            <person name="Cuomo C.A."/>
            <person name="Lin Y.-C."/>
            <person name="Aerts A."/>
            <person name="Tisserant E."/>
            <person name="Veneault-Fourrey C."/>
            <person name="Joly D.L."/>
            <person name="Hacquard S."/>
            <person name="Amselem J."/>
            <person name="Cantarel B.L."/>
            <person name="Chiu R."/>
            <person name="Coutinho P.M."/>
            <person name="Feau N."/>
            <person name="Field M."/>
            <person name="Frey P."/>
            <person name="Gelhaye E."/>
            <person name="Goldberg J."/>
            <person name="Grabherr M.G."/>
            <person name="Kodira C.D."/>
            <person name="Kohler A."/>
            <person name="Kuees U."/>
            <person name="Lindquist E.A."/>
            <person name="Lucas S.M."/>
            <person name="Mago R."/>
            <person name="Mauceli E."/>
            <person name="Morin E."/>
            <person name="Murat C."/>
            <person name="Pangilinan J.L."/>
            <person name="Park R."/>
            <person name="Pearson M."/>
            <person name="Quesneville H."/>
            <person name="Rouhier N."/>
            <person name="Sakthikumar S."/>
            <person name="Salamov A.A."/>
            <person name="Schmutz J."/>
            <person name="Selles B."/>
            <person name="Shapiro H."/>
            <person name="Tanguay P."/>
            <person name="Tuskan G.A."/>
            <person name="Henrissat B."/>
            <person name="Van de Peer Y."/>
            <person name="Rouze P."/>
            <person name="Ellis J.G."/>
            <person name="Dodds P.N."/>
            <person name="Schein J.E."/>
            <person name="Zhong S."/>
            <person name="Hamelin R.C."/>
            <person name="Grigoriev I.V."/>
            <person name="Szabo L.J."/>
            <person name="Martin F."/>
        </authorList>
    </citation>
    <scope>NUCLEOTIDE SEQUENCE [LARGE SCALE GENOMIC DNA]</scope>
    <source>
        <strain evidence="10">98AG31 / pathotype 3-4-7</strain>
    </source>
</reference>
<evidence type="ECO:0000256" key="3">
    <source>
        <dbReference type="ARBA" id="ARBA00022723"/>
    </source>
</evidence>
<dbReference type="Gene3D" id="3.90.180.10">
    <property type="entry name" value="Medium-chain alcohol dehydrogenases, catalytic domain"/>
    <property type="match status" value="1"/>
</dbReference>
<dbReference type="EMBL" id="GL883142">
    <property type="protein sequence ID" value="EGG00924.1"/>
    <property type="molecule type" value="Genomic_DNA"/>
</dbReference>
<dbReference type="InterPro" id="IPR036291">
    <property type="entry name" value="NAD(P)-bd_dom_sf"/>
</dbReference>
<dbReference type="Pfam" id="PF08240">
    <property type="entry name" value="ADH_N"/>
    <property type="match status" value="1"/>
</dbReference>
<dbReference type="GO" id="GO:0008270">
    <property type="term" value="F:zinc ion binding"/>
    <property type="evidence" value="ECO:0007669"/>
    <property type="project" value="InterPro"/>
</dbReference>